<protein>
    <submittedName>
        <fullName evidence="1">Uncharacterized protein</fullName>
    </submittedName>
</protein>
<name>A0A4W5K035_9TELE</name>
<evidence type="ECO:0000313" key="1">
    <source>
        <dbReference type="Ensembl" id="ENSHHUP00000005469.1"/>
    </source>
</evidence>
<dbReference type="STRING" id="62062.ENSHHUP00000005469"/>
<reference evidence="1" key="2">
    <citation type="submission" date="2025-08" db="UniProtKB">
        <authorList>
            <consortium name="Ensembl"/>
        </authorList>
    </citation>
    <scope>IDENTIFICATION</scope>
</reference>
<accession>A0A4W5K035</accession>
<organism evidence="1 2">
    <name type="scientific">Hucho hucho</name>
    <name type="common">huchen</name>
    <dbReference type="NCBI Taxonomy" id="62062"/>
    <lineage>
        <taxon>Eukaryota</taxon>
        <taxon>Metazoa</taxon>
        <taxon>Chordata</taxon>
        <taxon>Craniata</taxon>
        <taxon>Vertebrata</taxon>
        <taxon>Euteleostomi</taxon>
        <taxon>Actinopterygii</taxon>
        <taxon>Neopterygii</taxon>
        <taxon>Teleostei</taxon>
        <taxon>Protacanthopterygii</taxon>
        <taxon>Salmoniformes</taxon>
        <taxon>Salmonidae</taxon>
        <taxon>Salmoninae</taxon>
        <taxon>Hucho</taxon>
    </lineage>
</organism>
<reference evidence="2" key="1">
    <citation type="submission" date="2018-06" db="EMBL/GenBank/DDBJ databases">
        <title>Genome assembly of Danube salmon.</title>
        <authorList>
            <person name="Macqueen D.J."/>
            <person name="Gundappa M.K."/>
        </authorList>
    </citation>
    <scope>NUCLEOTIDE SEQUENCE [LARGE SCALE GENOMIC DNA]</scope>
</reference>
<dbReference type="AlphaFoldDB" id="A0A4W5K035"/>
<sequence>MPKTLFSFIQGEDVTVVALEALEYMAQLFNNGINSLTTILYCLQVGCGVGASSGDGGSVTSGNAFLKTHFNKLNTILKQKVDPISKALENRLN</sequence>
<dbReference type="Ensembl" id="ENSHHUT00000005647.1">
    <property type="protein sequence ID" value="ENSHHUP00000005469.1"/>
    <property type="gene ID" value="ENSHHUG00000003368.1"/>
</dbReference>
<keyword evidence="2" id="KW-1185">Reference proteome</keyword>
<proteinExistence type="predicted"/>
<dbReference type="GeneTree" id="ENSGT00940000171795"/>
<evidence type="ECO:0000313" key="2">
    <source>
        <dbReference type="Proteomes" id="UP000314982"/>
    </source>
</evidence>
<reference evidence="1" key="3">
    <citation type="submission" date="2025-09" db="UniProtKB">
        <authorList>
            <consortium name="Ensembl"/>
        </authorList>
    </citation>
    <scope>IDENTIFICATION</scope>
</reference>
<dbReference type="Proteomes" id="UP000314982">
    <property type="component" value="Unassembled WGS sequence"/>
</dbReference>